<accession>A0A6J7FAH8</accession>
<dbReference type="AlphaFoldDB" id="A0A6J7FAH8"/>
<evidence type="ECO:0000313" key="1">
    <source>
        <dbReference type="EMBL" id="CAB4892011.1"/>
    </source>
</evidence>
<organism evidence="1">
    <name type="scientific">freshwater metagenome</name>
    <dbReference type="NCBI Taxonomy" id="449393"/>
    <lineage>
        <taxon>unclassified sequences</taxon>
        <taxon>metagenomes</taxon>
        <taxon>ecological metagenomes</taxon>
    </lineage>
</organism>
<gene>
    <name evidence="1" type="ORF">UFOPK3472_01959</name>
</gene>
<name>A0A6J7FAH8_9ZZZZ</name>
<protein>
    <submittedName>
        <fullName evidence="1">Unannotated protein</fullName>
    </submittedName>
</protein>
<dbReference type="EMBL" id="CAFBLX010000127">
    <property type="protein sequence ID" value="CAB4892011.1"/>
    <property type="molecule type" value="Genomic_DNA"/>
</dbReference>
<sequence length="356" mass="38241">MVRRIRAIVDQRARRMGAALLEVGDDHDAGGAHLALDVAVLIEAPVDEILVVGDGGVEADGETAHPTHLCPGVVIDVLPQHRIVFLVDADRVGDRVRLAFAVVQHGIEVPDLTEAVAAELERGGHEAQAPLADVECGAPIVILGVVTIRNDHLRERHSVRDGSHVPVVVVGDRVQRHALAVVEPHAQRPVLPRQLVAVQLERRAVRLGDLERLQRRTAAGVADALRNMAGHVLAHDLRPLDAVGVLDFEQFHRVGVDDAVEAAHRPRVRIGTLCGFDPRVGPAQASTLVLLGRHRLAVRPGVHEHQIEIGDPAIGKRGNHIGVCTQRRVGLFPLVDGEVGLHVRDVGPGFGAPVVQ</sequence>
<reference evidence="1" key="1">
    <citation type="submission" date="2020-05" db="EMBL/GenBank/DDBJ databases">
        <authorList>
            <person name="Chiriac C."/>
            <person name="Salcher M."/>
            <person name="Ghai R."/>
            <person name="Kavagutti S V."/>
        </authorList>
    </citation>
    <scope>NUCLEOTIDE SEQUENCE</scope>
</reference>
<proteinExistence type="predicted"/>